<proteinExistence type="predicted"/>
<feature type="transmembrane region" description="Helical" evidence="1">
    <location>
        <begin position="6"/>
        <end position="39"/>
    </location>
</feature>
<evidence type="ECO:0000313" key="2">
    <source>
        <dbReference type="EMBL" id="HHJ64955.1"/>
    </source>
</evidence>
<dbReference type="Pfam" id="PF04304">
    <property type="entry name" value="DUF454"/>
    <property type="match status" value="1"/>
</dbReference>
<dbReference type="Proteomes" id="UP000885792">
    <property type="component" value="Unassembled WGS sequence"/>
</dbReference>
<organism evidence="2">
    <name type="scientific">Aquifex aeolicus</name>
    <dbReference type="NCBI Taxonomy" id="63363"/>
    <lineage>
        <taxon>Bacteria</taxon>
        <taxon>Pseudomonadati</taxon>
        <taxon>Aquificota</taxon>
        <taxon>Aquificia</taxon>
        <taxon>Aquificales</taxon>
        <taxon>Aquificaceae</taxon>
        <taxon>Aquifex</taxon>
    </lineage>
</organism>
<comment type="caution">
    <text evidence="2">The sequence shown here is derived from an EMBL/GenBank/DDBJ whole genome shotgun (WGS) entry which is preliminary data.</text>
</comment>
<sequence>MKKILIYTVVGVLLLLGVIGFIMPGIPALPFLLTAALILSKSSKRDLVRLLRSPVIGTMLRTTLRRRKKKRPRLH</sequence>
<dbReference type="EMBL" id="DRNB01000323">
    <property type="protein sequence ID" value="HHJ64955.1"/>
    <property type="molecule type" value="Genomic_DNA"/>
</dbReference>
<protein>
    <submittedName>
        <fullName evidence="2">DUF454 family protein</fullName>
    </submittedName>
</protein>
<accession>A0A7C5Q9M4</accession>
<reference evidence="2" key="1">
    <citation type="journal article" date="2020" name="mSystems">
        <title>Genome- and Community-Level Interaction Insights into Carbon Utilization and Element Cycling Functions of Hydrothermarchaeota in Hydrothermal Sediment.</title>
        <authorList>
            <person name="Zhou Z."/>
            <person name="Liu Y."/>
            <person name="Xu W."/>
            <person name="Pan J."/>
            <person name="Luo Z.H."/>
            <person name="Li M."/>
        </authorList>
    </citation>
    <scope>NUCLEOTIDE SEQUENCE [LARGE SCALE GENOMIC DNA]</scope>
    <source>
        <strain evidence="2">HyVt-501</strain>
    </source>
</reference>
<dbReference type="AlphaFoldDB" id="A0A7C5Q9M4"/>
<keyword evidence="1" id="KW-0472">Membrane</keyword>
<name>A0A7C5Q9M4_AQUAO</name>
<dbReference type="InterPro" id="IPR007401">
    <property type="entry name" value="DUF454"/>
</dbReference>
<keyword evidence="1" id="KW-0812">Transmembrane</keyword>
<evidence type="ECO:0000256" key="1">
    <source>
        <dbReference type="SAM" id="Phobius"/>
    </source>
</evidence>
<keyword evidence="1" id="KW-1133">Transmembrane helix</keyword>
<gene>
    <name evidence="2" type="ORF">ENJ61_08630</name>
</gene>